<feature type="transmembrane region" description="Helical" evidence="6">
    <location>
        <begin position="6"/>
        <end position="30"/>
    </location>
</feature>
<evidence type="ECO:0000256" key="2">
    <source>
        <dbReference type="ARBA" id="ARBA00007165"/>
    </source>
</evidence>
<dbReference type="PANTHER" id="PTHR23427:SF2">
    <property type="entry name" value="SURFEIT LOCUS PROTEIN 1"/>
    <property type="match status" value="1"/>
</dbReference>
<dbReference type="CDD" id="cd06662">
    <property type="entry name" value="SURF1"/>
    <property type="match status" value="1"/>
</dbReference>
<dbReference type="PANTHER" id="PTHR23427">
    <property type="entry name" value="SURFEIT LOCUS PROTEIN"/>
    <property type="match status" value="1"/>
</dbReference>
<comment type="subcellular location">
    <subcellularLocation>
        <location evidence="6">Cell membrane</location>
        <topology evidence="6">Multi-pass membrane protein</topology>
    </subcellularLocation>
    <subcellularLocation>
        <location evidence="1">Membrane</location>
    </subcellularLocation>
</comment>
<sequence length="240" mass="26621">MLLHKAGFLSSLVTIVAIICIVIMFLLGFWQLDRKQQKEVRLAQIEKGSQVSPVELIDVANTPEKYIDYKAEVLGIATPSLFYVDNKIHEGKAGYHVLQAVNTDLGYVIVNLGWVNGVSEQRALPVVAPLTGNVVLTGMIAVPQLNVFISETNDRFGEFPARIQQLDLAIISQHLREPVLPFVLLADTKSQSSFIREWQPVVMSPDKHLGYAIQWFGLGVAGLTVFLVSAIKQKNKPMVE</sequence>
<feature type="transmembrane region" description="Helical" evidence="6">
    <location>
        <begin position="209"/>
        <end position="231"/>
    </location>
</feature>
<evidence type="ECO:0000313" key="7">
    <source>
        <dbReference type="EMBL" id="GLR71397.1"/>
    </source>
</evidence>
<dbReference type="GO" id="GO:0005886">
    <property type="term" value="C:plasma membrane"/>
    <property type="evidence" value="ECO:0007669"/>
    <property type="project" value="UniProtKB-SubCell"/>
</dbReference>
<evidence type="ECO:0000256" key="3">
    <source>
        <dbReference type="ARBA" id="ARBA00022692"/>
    </source>
</evidence>
<evidence type="ECO:0000313" key="8">
    <source>
        <dbReference type="Proteomes" id="UP001156601"/>
    </source>
</evidence>
<evidence type="ECO:0000256" key="4">
    <source>
        <dbReference type="ARBA" id="ARBA00022989"/>
    </source>
</evidence>
<dbReference type="InterPro" id="IPR002994">
    <property type="entry name" value="Surf1/Shy1"/>
</dbReference>
<evidence type="ECO:0000256" key="1">
    <source>
        <dbReference type="ARBA" id="ARBA00004370"/>
    </source>
</evidence>
<dbReference type="RefSeq" id="WP_284217758.1">
    <property type="nucleotide sequence ID" value="NZ_BSOT01000006.1"/>
</dbReference>
<proteinExistence type="inferred from homology"/>
<dbReference type="Pfam" id="PF02104">
    <property type="entry name" value="SURF1"/>
    <property type="match status" value="1"/>
</dbReference>
<organism evidence="7 8">
    <name type="scientific">Agaribacter marinus</name>
    <dbReference type="NCBI Taxonomy" id="1431249"/>
    <lineage>
        <taxon>Bacteria</taxon>
        <taxon>Pseudomonadati</taxon>
        <taxon>Pseudomonadota</taxon>
        <taxon>Gammaproteobacteria</taxon>
        <taxon>Alteromonadales</taxon>
        <taxon>Alteromonadaceae</taxon>
        <taxon>Agaribacter</taxon>
    </lineage>
</organism>
<keyword evidence="3 6" id="KW-0812">Transmembrane</keyword>
<dbReference type="Proteomes" id="UP001156601">
    <property type="component" value="Unassembled WGS sequence"/>
</dbReference>
<dbReference type="AlphaFoldDB" id="A0AA37SX80"/>
<dbReference type="InterPro" id="IPR045214">
    <property type="entry name" value="Surf1/Surf4"/>
</dbReference>
<keyword evidence="5 6" id="KW-0472">Membrane</keyword>
<protein>
    <recommendedName>
        <fullName evidence="6">SURF1-like protein</fullName>
    </recommendedName>
</protein>
<name>A0AA37SX80_9ALTE</name>
<dbReference type="EMBL" id="BSOT01000006">
    <property type="protein sequence ID" value="GLR71397.1"/>
    <property type="molecule type" value="Genomic_DNA"/>
</dbReference>
<dbReference type="PROSITE" id="PS50895">
    <property type="entry name" value="SURF1"/>
    <property type="match status" value="1"/>
</dbReference>
<comment type="similarity">
    <text evidence="2 6">Belongs to the SURF1 family.</text>
</comment>
<reference evidence="7" key="2">
    <citation type="submission" date="2023-01" db="EMBL/GenBank/DDBJ databases">
        <title>Draft genome sequence of Agaribacter marinus strain NBRC 110023.</title>
        <authorList>
            <person name="Sun Q."/>
            <person name="Mori K."/>
        </authorList>
    </citation>
    <scope>NUCLEOTIDE SEQUENCE</scope>
    <source>
        <strain evidence="7">NBRC 110023</strain>
    </source>
</reference>
<comment type="caution">
    <text evidence="7">The sequence shown here is derived from an EMBL/GenBank/DDBJ whole genome shotgun (WGS) entry which is preliminary data.</text>
</comment>
<evidence type="ECO:0000256" key="6">
    <source>
        <dbReference type="RuleBase" id="RU363076"/>
    </source>
</evidence>
<keyword evidence="6" id="KW-1003">Cell membrane</keyword>
<evidence type="ECO:0000256" key="5">
    <source>
        <dbReference type="ARBA" id="ARBA00023136"/>
    </source>
</evidence>
<gene>
    <name evidence="7" type="ORF">GCM10007852_23050</name>
</gene>
<reference evidence="7" key="1">
    <citation type="journal article" date="2014" name="Int. J. Syst. Evol. Microbiol.">
        <title>Complete genome sequence of Corynebacterium casei LMG S-19264T (=DSM 44701T), isolated from a smear-ripened cheese.</title>
        <authorList>
            <consortium name="US DOE Joint Genome Institute (JGI-PGF)"/>
            <person name="Walter F."/>
            <person name="Albersmeier A."/>
            <person name="Kalinowski J."/>
            <person name="Ruckert C."/>
        </authorList>
    </citation>
    <scope>NUCLEOTIDE SEQUENCE</scope>
    <source>
        <strain evidence="7">NBRC 110023</strain>
    </source>
</reference>
<keyword evidence="4 6" id="KW-1133">Transmembrane helix</keyword>
<accession>A0AA37SX80</accession>
<keyword evidence="8" id="KW-1185">Reference proteome</keyword>